<dbReference type="Pfam" id="PF03235">
    <property type="entry name" value="GmrSD_N"/>
    <property type="match status" value="1"/>
</dbReference>
<feature type="domain" description="GmrSD restriction endonucleases N-terminal" evidence="1">
    <location>
        <begin position="55"/>
        <end position="190"/>
    </location>
</feature>
<accession>A0ABS0S7I0</accession>
<evidence type="ECO:0000313" key="3">
    <source>
        <dbReference type="Proteomes" id="UP001194579"/>
    </source>
</evidence>
<proteinExistence type="predicted"/>
<organism evidence="2 3">
    <name type="scientific">Pectobacterium parmentieri</name>
    <dbReference type="NCBI Taxonomy" id="1905730"/>
    <lineage>
        <taxon>Bacteria</taxon>
        <taxon>Pseudomonadati</taxon>
        <taxon>Pseudomonadota</taxon>
        <taxon>Gammaproteobacteria</taxon>
        <taxon>Enterobacterales</taxon>
        <taxon>Pectobacteriaceae</taxon>
        <taxon>Pectobacterium</taxon>
    </lineage>
</organism>
<dbReference type="Proteomes" id="UP001194579">
    <property type="component" value="Unassembled WGS sequence"/>
</dbReference>
<gene>
    <name evidence="2" type="ORF">F6Q06_22845</name>
</gene>
<dbReference type="InterPro" id="IPR004919">
    <property type="entry name" value="GmrSD_N"/>
</dbReference>
<reference evidence="3" key="1">
    <citation type="submission" date="2023-07" db="EMBL/GenBank/DDBJ databases">
        <title>Identification of Pectobacterium versatile causing blackleg of potato from New York State with a whole genome sequencing approach.</title>
        <authorList>
            <person name="Ma X."/>
            <person name="Swingle B."/>
        </authorList>
    </citation>
    <scope>NUCLEOTIDE SEQUENCE [LARGE SCALE GENOMIC DNA]</scope>
    <source>
        <strain evidence="3">NY1588A</strain>
    </source>
</reference>
<keyword evidence="3" id="KW-1185">Reference proteome</keyword>
<dbReference type="RefSeq" id="WP_130638609.1">
    <property type="nucleotide sequence ID" value="NZ_JBBBPJ010000368.1"/>
</dbReference>
<protein>
    <submittedName>
        <fullName evidence="2">DUF262 domain-containing protein</fullName>
    </submittedName>
</protein>
<evidence type="ECO:0000259" key="1">
    <source>
        <dbReference type="Pfam" id="PF03235"/>
    </source>
</evidence>
<comment type="caution">
    <text evidence="2">The sequence shown here is derived from an EMBL/GenBank/DDBJ whole genome shotgun (WGS) entry which is preliminary data.</text>
</comment>
<dbReference type="PANTHER" id="PTHR39639">
    <property type="entry name" value="CHROMOSOME 16, WHOLE GENOME SHOTGUN SEQUENCE"/>
    <property type="match status" value="1"/>
</dbReference>
<name>A0ABS0S7I0_PECPM</name>
<evidence type="ECO:0000313" key="2">
    <source>
        <dbReference type="EMBL" id="MBI0557296.1"/>
    </source>
</evidence>
<dbReference type="PANTHER" id="PTHR39639:SF1">
    <property type="entry name" value="DUF262 DOMAIN-CONTAINING PROTEIN"/>
    <property type="match status" value="1"/>
</dbReference>
<sequence>MVDKIKLEEQIYNKRRDVKYDMRDLTVEYLTDKYKAGITYSEVDDEDRNEIKVNRNVLYIPEYQREFTWDEKRSSKLIESILLGLPIPFIFVAENKDGAWEIVDGSQRIRCLDMFVSGGLKLTGLQSLTRANGLRINDFDTSRIGKLLDTALRVIVLSEETTEDVKKDMFERINRGSDLLKAMEKRKGIYTGEFTKFIYDYVKSNVKFNSLLKIDKWQDNRQEREELLLRFFALSEDNNYKKGVSGSISDFLDRFLEKKNAELISLTPSERKNILDGYENKINKVVDFVDEYFPYGFRHRDTPQTKRSVFEAISVGVNAAIENGCIDYSLINKNMLANALISADLHKYTHSANQSHKKEKLSGRVDYIERKLRGI</sequence>
<dbReference type="EMBL" id="WABS01000078">
    <property type="protein sequence ID" value="MBI0557296.1"/>
    <property type="molecule type" value="Genomic_DNA"/>
</dbReference>